<dbReference type="EMBL" id="HF935386">
    <property type="protein sequence ID" value="CCX07995.1"/>
    <property type="molecule type" value="Genomic_DNA"/>
</dbReference>
<dbReference type="Proteomes" id="UP000018144">
    <property type="component" value="Unassembled WGS sequence"/>
</dbReference>
<feature type="chain" id="PRO_5004650896" evidence="1">
    <location>
        <begin position="30"/>
        <end position="127"/>
    </location>
</feature>
<dbReference type="STRING" id="1076935.U4KZQ8"/>
<organism evidence="2 3">
    <name type="scientific">Pyronema omphalodes (strain CBS 100304)</name>
    <name type="common">Pyronema confluens</name>
    <dbReference type="NCBI Taxonomy" id="1076935"/>
    <lineage>
        <taxon>Eukaryota</taxon>
        <taxon>Fungi</taxon>
        <taxon>Dikarya</taxon>
        <taxon>Ascomycota</taxon>
        <taxon>Pezizomycotina</taxon>
        <taxon>Pezizomycetes</taxon>
        <taxon>Pezizales</taxon>
        <taxon>Pyronemataceae</taxon>
        <taxon>Pyronema</taxon>
    </lineage>
</organism>
<proteinExistence type="predicted"/>
<accession>U4KZQ8</accession>
<protein>
    <submittedName>
        <fullName evidence="2">Uncharacterized protein</fullName>
    </submittedName>
</protein>
<reference evidence="2 3" key="1">
    <citation type="journal article" date="2013" name="PLoS Genet.">
        <title>The genome and development-dependent transcriptomes of Pyronema confluens: a window into fungal evolution.</title>
        <authorList>
            <person name="Traeger S."/>
            <person name="Altegoer F."/>
            <person name="Freitag M."/>
            <person name="Gabaldon T."/>
            <person name="Kempken F."/>
            <person name="Kumar A."/>
            <person name="Marcet-Houben M."/>
            <person name="Poggeler S."/>
            <person name="Stajich J.E."/>
            <person name="Nowrousian M."/>
        </authorList>
    </citation>
    <scope>NUCLEOTIDE SEQUENCE [LARGE SCALE GENOMIC DNA]</scope>
    <source>
        <strain evidence="3">CBS 100304</strain>
        <tissue evidence="2">Vegetative mycelium</tissue>
    </source>
</reference>
<evidence type="ECO:0000256" key="1">
    <source>
        <dbReference type="SAM" id="SignalP"/>
    </source>
</evidence>
<gene>
    <name evidence="2" type="ORF">PCON_07584</name>
</gene>
<keyword evidence="1" id="KW-0732">Signal</keyword>
<dbReference type="AlphaFoldDB" id="U4KZQ8"/>
<evidence type="ECO:0000313" key="2">
    <source>
        <dbReference type="EMBL" id="CCX07995.1"/>
    </source>
</evidence>
<keyword evidence="3" id="KW-1185">Reference proteome</keyword>
<feature type="signal peptide" evidence="1">
    <location>
        <begin position="1"/>
        <end position="29"/>
    </location>
</feature>
<sequence>MKFPPGRFQPSSQVLKALLFFFCTPSSQSHHTHKHHLVHRVASIDSSEFQHQYSSTHIKTTPKSTAMLKDHGQGLTKEVVTPTSDLSRKNLEKDFQRIHTAQGTLYCVYFDIYLTLDGSELHAELVV</sequence>
<name>U4KZQ8_PYROM</name>
<evidence type="ECO:0000313" key="3">
    <source>
        <dbReference type="Proteomes" id="UP000018144"/>
    </source>
</evidence>
<dbReference type="OrthoDB" id="2963168at2759"/>